<dbReference type="RefSeq" id="WP_054665723.1">
    <property type="nucleotide sequence ID" value="NZ_AYZJ01000020.1"/>
</dbReference>
<proteinExistence type="predicted"/>
<dbReference type="STRING" id="1423730.FC75_GL001079"/>
<evidence type="ECO:0008006" key="3">
    <source>
        <dbReference type="Google" id="ProtNLM"/>
    </source>
</evidence>
<dbReference type="Proteomes" id="UP000050865">
    <property type="component" value="Unassembled WGS sequence"/>
</dbReference>
<evidence type="ECO:0000313" key="2">
    <source>
        <dbReference type="Proteomes" id="UP000050865"/>
    </source>
</evidence>
<dbReference type="EMBL" id="AYZJ01000020">
    <property type="protein sequence ID" value="KRN24864.1"/>
    <property type="molecule type" value="Genomic_DNA"/>
</dbReference>
<evidence type="ECO:0000313" key="1">
    <source>
        <dbReference type="EMBL" id="KRN24864.1"/>
    </source>
</evidence>
<dbReference type="InterPro" id="IPR011256">
    <property type="entry name" value="Reg_factor_effector_dom_sf"/>
</dbReference>
<dbReference type="AlphaFoldDB" id="A0A0R2F927"/>
<sequence length="171" mass="19064">MTELIDQPAGQFVGRVYTTESSDQMGTFYPAWQDFEAAGYFDQLDGLCDQPNRTYLVVFSPYGNFQYWIGSLTPVGVKAPKGLEVVPLPAGTVGKAQGPVNGILNQLPVQTTVNKGFEMLEKAGFTIPEHIGQTDNPYFLESYPVVDGKVNQVRYLLYINKNQMEGYDEFD</sequence>
<protein>
    <recommendedName>
        <fullName evidence="3">GyrI-like small molecule binding domain-containing protein</fullName>
    </recommendedName>
</protein>
<organism evidence="1 2">
    <name type="scientific">Lacticaseibacillus camelliae DSM 22697 = JCM 13995</name>
    <dbReference type="NCBI Taxonomy" id="1423730"/>
    <lineage>
        <taxon>Bacteria</taxon>
        <taxon>Bacillati</taxon>
        <taxon>Bacillota</taxon>
        <taxon>Bacilli</taxon>
        <taxon>Lactobacillales</taxon>
        <taxon>Lactobacillaceae</taxon>
        <taxon>Lacticaseibacillus</taxon>
    </lineage>
</organism>
<accession>A0A0R2F927</accession>
<reference evidence="1 2" key="1">
    <citation type="journal article" date="2015" name="Genome Announc.">
        <title>Expanding the biotechnology potential of lactobacilli through comparative genomics of 213 strains and associated genera.</title>
        <authorList>
            <person name="Sun Z."/>
            <person name="Harris H.M."/>
            <person name="McCann A."/>
            <person name="Guo C."/>
            <person name="Argimon S."/>
            <person name="Zhang W."/>
            <person name="Yang X."/>
            <person name="Jeffery I.B."/>
            <person name="Cooney J.C."/>
            <person name="Kagawa T.F."/>
            <person name="Liu W."/>
            <person name="Song Y."/>
            <person name="Salvetti E."/>
            <person name="Wrobel A."/>
            <person name="Rasinkangas P."/>
            <person name="Parkhill J."/>
            <person name="Rea M.C."/>
            <person name="O'Sullivan O."/>
            <person name="Ritari J."/>
            <person name="Douillard F.P."/>
            <person name="Paul Ross R."/>
            <person name="Yang R."/>
            <person name="Briner A.E."/>
            <person name="Felis G.E."/>
            <person name="de Vos W.M."/>
            <person name="Barrangou R."/>
            <person name="Klaenhammer T.R."/>
            <person name="Caufield P.W."/>
            <person name="Cui Y."/>
            <person name="Zhang H."/>
            <person name="O'Toole P.W."/>
        </authorList>
    </citation>
    <scope>NUCLEOTIDE SEQUENCE [LARGE SCALE GENOMIC DNA]</scope>
    <source>
        <strain evidence="1 2">DSM 22697</strain>
    </source>
</reference>
<gene>
    <name evidence="1" type="ORF">FC75_GL001079</name>
</gene>
<comment type="caution">
    <text evidence="1">The sequence shown here is derived from an EMBL/GenBank/DDBJ whole genome shotgun (WGS) entry which is preliminary data.</text>
</comment>
<name>A0A0R2F927_9LACO</name>
<dbReference type="Gene3D" id="3.20.80.10">
    <property type="entry name" value="Regulatory factor, effector binding domain"/>
    <property type="match status" value="1"/>
</dbReference>
<keyword evidence="2" id="KW-1185">Reference proteome</keyword>
<dbReference type="PATRIC" id="fig|1423730.4.peg.1134"/>
<dbReference type="OrthoDB" id="2305680at2"/>